<dbReference type="EMBL" id="BK015447">
    <property type="protein sequence ID" value="DAE07250.1"/>
    <property type="molecule type" value="Genomic_DNA"/>
</dbReference>
<accession>A0A8S5PK19</accession>
<protein>
    <submittedName>
        <fullName evidence="1">Uncharacterized protein</fullName>
    </submittedName>
</protein>
<proteinExistence type="predicted"/>
<evidence type="ECO:0000313" key="1">
    <source>
        <dbReference type="EMBL" id="DAE07250.1"/>
    </source>
</evidence>
<name>A0A8S5PK19_9CAUD</name>
<reference evidence="1" key="1">
    <citation type="journal article" date="2021" name="Proc. Natl. Acad. Sci. U.S.A.">
        <title>A Catalog of Tens of Thousands of Viruses from Human Metagenomes Reveals Hidden Associations with Chronic Diseases.</title>
        <authorList>
            <person name="Tisza M.J."/>
            <person name="Buck C.B."/>
        </authorList>
    </citation>
    <scope>NUCLEOTIDE SEQUENCE</scope>
    <source>
        <strain evidence="1">CtOSJ35</strain>
    </source>
</reference>
<organism evidence="1">
    <name type="scientific">Siphoviridae sp. ctOSJ35</name>
    <dbReference type="NCBI Taxonomy" id="2825479"/>
    <lineage>
        <taxon>Viruses</taxon>
        <taxon>Duplodnaviria</taxon>
        <taxon>Heunggongvirae</taxon>
        <taxon>Uroviricota</taxon>
        <taxon>Caudoviricetes</taxon>
    </lineage>
</organism>
<sequence>MALSKEVIKALNSSNGLTQSLNVGQAISDAIDECGGSTTNVQNVTNVIDAPKIAHHDKLDGNVTIATLKSAYNSLVDDLIKAGLME</sequence>